<dbReference type="AlphaFoldDB" id="A0A0A9FKV2"/>
<reference evidence="1" key="1">
    <citation type="submission" date="2014-09" db="EMBL/GenBank/DDBJ databases">
        <authorList>
            <person name="Magalhaes I.L.F."/>
            <person name="Oliveira U."/>
            <person name="Santos F.R."/>
            <person name="Vidigal T.H.D.A."/>
            <person name="Brescovit A.D."/>
            <person name="Santos A.J."/>
        </authorList>
    </citation>
    <scope>NUCLEOTIDE SEQUENCE</scope>
    <source>
        <tissue evidence="1">Shoot tissue taken approximately 20 cm above the soil surface</tissue>
    </source>
</reference>
<protein>
    <submittedName>
        <fullName evidence="1">Uncharacterized protein</fullName>
    </submittedName>
</protein>
<proteinExistence type="predicted"/>
<accession>A0A0A9FKV2</accession>
<organism evidence="1">
    <name type="scientific">Arundo donax</name>
    <name type="common">Giant reed</name>
    <name type="synonym">Donax arundinaceus</name>
    <dbReference type="NCBI Taxonomy" id="35708"/>
    <lineage>
        <taxon>Eukaryota</taxon>
        <taxon>Viridiplantae</taxon>
        <taxon>Streptophyta</taxon>
        <taxon>Embryophyta</taxon>
        <taxon>Tracheophyta</taxon>
        <taxon>Spermatophyta</taxon>
        <taxon>Magnoliopsida</taxon>
        <taxon>Liliopsida</taxon>
        <taxon>Poales</taxon>
        <taxon>Poaceae</taxon>
        <taxon>PACMAD clade</taxon>
        <taxon>Arundinoideae</taxon>
        <taxon>Arundineae</taxon>
        <taxon>Arundo</taxon>
    </lineage>
</organism>
<evidence type="ECO:0000313" key="1">
    <source>
        <dbReference type="EMBL" id="JAE12972.1"/>
    </source>
</evidence>
<reference evidence="1" key="2">
    <citation type="journal article" date="2015" name="Data Brief">
        <title>Shoot transcriptome of the giant reed, Arundo donax.</title>
        <authorList>
            <person name="Barrero R.A."/>
            <person name="Guerrero F.D."/>
            <person name="Moolhuijzen P."/>
            <person name="Goolsby J.A."/>
            <person name="Tidwell J."/>
            <person name="Bellgard S.E."/>
            <person name="Bellgard M.I."/>
        </authorList>
    </citation>
    <scope>NUCLEOTIDE SEQUENCE</scope>
    <source>
        <tissue evidence="1">Shoot tissue taken approximately 20 cm above the soil surface</tissue>
    </source>
</reference>
<name>A0A0A9FKV2_ARUDO</name>
<dbReference type="EMBL" id="GBRH01184924">
    <property type="protein sequence ID" value="JAE12972.1"/>
    <property type="molecule type" value="Transcribed_RNA"/>
</dbReference>
<sequence length="31" mass="3526">MTAASSPWRTPINFAPFSHTVMCSLLWYPRG</sequence>